<dbReference type="EMBL" id="CAJJDM010000063">
    <property type="protein sequence ID" value="CAD8079491.1"/>
    <property type="molecule type" value="Genomic_DNA"/>
</dbReference>
<feature type="compositionally biased region" description="Polar residues" evidence="2">
    <location>
        <begin position="685"/>
        <end position="694"/>
    </location>
</feature>
<dbReference type="AlphaFoldDB" id="A0A8S1MM66"/>
<reference evidence="3" key="1">
    <citation type="submission" date="2021-01" db="EMBL/GenBank/DDBJ databases">
        <authorList>
            <consortium name="Genoscope - CEA"/>
            <person name="William W."/>
        </authorList>
    </citation>
    <scope>NUCLEOTIDE SEQUENCE</scope>
</reference>
<feature type="compositionally biased region" description="Polar residues" evidence="2">
    <location>
        <begin position="660"/>
        <end position="678"/>
    </location>
</feature>
<proteinExistence type="predicted"/>
<protein>
    <submittedName>
        <fullName evidence="3">Uncharacterized protein</fullName>
    </submittedName>
</protein>
<accession>A0A8S1MM66</accession>
<dbReference type="OMA" id="YLMEYYY"/>
<evidence type="ECO:0000313" key="3">
    <source>
        <dbReference type="EMBL" id="CAD8079491.1"/>
    </source>
</evidence>
<name>A0A8S1MM66_PARPR</name>
<sequence>MQLLKLNQFQPLSKEDKPIPGNIVICLQLGTNYVTFKSFALKYSEDCQHYYINFLLNYYEAFYTKDNSYHLEFQMCYFELLPQFDRIKNIPIQRGYKLKNLKENFNIKQIIDQVIAITSYKEMYFLYIIHFSTRKCYILDPQTHPQSRFSDHEIVTRTILQYFQQTFSVECCLLKEIKQDTTALIRSALLLDFIYKYMDESNNVEKIENIKIRSSDAKQLLEKIKWFINKCYNENIYITKEQRQQPKLMDKLLSYDEWKQQMNSDSFEKVNKIKDEFKSRNESIIKFNQPTSPDSSISILSLMGQNQLNQSLSSSQSGISLNAQSFLKQQLYNQEIPRRDHKINEDVITKQEFENLLRDAKQQIRQEVLEELKREQDEKMQQYELKLQTKYNPLDEQIAQEYLTQVKFQRYKDYLDYLMEYYYNNDRQEYYKLIDEYNQRLKDTALNGMVEVQKQEILKLQAITKKKILEQNQQLEIALYNQKKELQDIIPIKNKLQERKDDYQRFQIQQNKHEYKFQFANVNLTIDPFEFKTDQQVDEIRKQKTILDEQDLSRTEIKEMQNAWKFETSKSNLSRSSVYNYDEELEKLQKMYQNKPEPYQSNRQSNRVPSLQSYPQIQSQAYSNQVFSNKDPTSQRNLKNNDPISKQQSKYDPNSKRNLDISNPQSEYSRLQIGQSQKNLDRSIRQPSKFDSLSQIEQIQEQQK</sequence>
<evidence type="ECO:0000256" key="1">
    <source>
        <dbReference type="SAM" id="Coils"/>
    </source>
</evidence>
<keyword evidence="4" id="KW-1185">Reference proteome</keyword>
<feature type="coiled-coil region" evidence="1">
    <location>
        <begin position="350"/>
        <end position="389"/>
    </location>
</feature>
<feature type="region of interest" description="Disordered" evidence="2">
    <location>
        <begin position="622"/>
        <end position="704"/>
    </location>
</feature>
<comment type="caution">
    <text evidence="3">The sequence shown here is derived from an EMBL/GenBank/DDBJ whole genome shotgun (WGS) entry which is preliminary data.</text>
</comment>
<evidence type="ECO:0000256" key="2">
    <source>
        <dbReference type="SAM" id="MobiDB-lite"/>
    </source>
</evidence>
<keyword evidence="1" id="KW-0175">Coiled coil</keyword>
<feature type="compositionally biased region" description="Low complexity" evidence="2">
    <location>
        <begin position="695"/>
        <end position="704"/>
    </location>
</feature>
<organism evidence="3 4">
    <name type="scientific">Paramecium primaurelia</name>
    <dbReference type="NCBI Taxonomy" id="5886"/>
    <lineage>
        <taxon>Eukaryota</taxon>
        <taxon>Sar</taxon>
        <taxon>Alveolata</taxon>
        <taxon>Ciliophora</taxon>
        <taxon>Intramacronucleata</taxon>
        <taxon>Oligohymenophorea</taxon>
        <taxon>Peniculida</taxon>
        <taxon>Parameciidae</taxon>
        <taxon>Paramecium</taxon>
    </lineage>
</organism>
<gene>
    <name evidence="3" type="ORF">PPRIM_AZ9-3.1.T0620052</name>
</gene>
<dbReference type="Proteomes" id="UP000688137">
    <property type="component" value="Unassembled WGS sequence"/>
</dbReference>
<feature type="compositionally biased region" description="Polar residues" evidence="2">
    <location>
        <begin position="622"/>
        <end position="652"/>
    </location>
</feature>
<evidence type="ECO:0000313" key="4">
    <source>
        <dbReference type="Proteomes" id="UP000688137"/>
    </source>
</evidence>